<gene>
    <name evidence="2" type="ORF">ASZ90_017916</name>
</gene>
<dbReference type="EMBL" id="LNQE01001842">
    <property type="protein sequence ID" value="KUG04777.1"/>
    <property type="molecule type" value="Genomic_DNA"/>
</dbReference>
<keyword evidence="1" id="KW-0472">Membrane</keyword>
<organism evidence="2">
    <name type="scientific">hydrocarbon metagenome</name>
    <dbReference type="NCBI Taxonomy" id="938273"/>
    <lineage>
        <taxon>unclassified sequences</taxon>
        <taxon>metagenomes</taxon>
        <taxon>ecological metagenomes</taxon>
    </lineage>
</organism>
<feature type="transmembrane region" description="Helical" evidence="1">
    <location>
        <begin position="12"/>
        <end position="37"/>
    </location>
</feature>
<comment type="caution">
    <text evidence="2">The sequence shown here is derived from an EMBL/GenBank/DDBJ whole genome shotgun (WGS) entry which is preliminary data.</text>
</comment>
<protein>
    <submittedName>
        <fullName evidence="2">Uncharacterized protein</fullName>
    </submittedName>
</protein>
<name>A0A0W8E898_9ZZZZ</name>
<dbReference type="AlphaFoldDB" id="A0A0W8E898"/>
<keyword evidence="1" id="KW-1133">Transmembrane helix</keyword>
<sequence length="86" mass="9815">MIIVMGRWKQKVLKVLGILVLIMAFVMAVPAITGMLVNQVPAFSGWLQDEHPSGNPMRVETDENSGTFNQVLDQFVIKLQDFYYER</sequence>
<accession>A0A0W8E898</accession>
<evidence type="ECO:0000256" key="1">
    <source>
        <dbReference type="SAM" id="Phobius"/>
    </source>
</evidence>
<evidence type="ECO:0000313" key="2">
    <source>
        <dbReference type="EMBL" id="KUG04777.1"/>
    </source>
</evidence>
<reference evidence="2" key="1">
    <citation type="journal article" date="2015" name="Proc. Natl. Acad. Sci. U.S.A.">
        <title>Networks of energetic and metabolic interactions define dynamics in microbial communities.</title>
        <authorList>
            <person name="Embree M."/>
            <person name="Liu J.K."/>
            <person name="Al-Bassam M.M."/>
            <person name="Zengler K."/>
        </authorList>
    </citation>
    <scope>NUCLEOTIDE SEQUENCE</scope>
</reference>
<keyword evidence="1" id="KW-0812">Transmembrane</keyword>
<proteinExistence type="predicted"/>